<accession>A0A0B6YY07</accession>
<gene>
    <name evidence="2" type="primary">ORF41332</name>
</gene>
<proteinExistence type="predicted"/>
<organism evidence="2">
    <name type="scientific">Arion vulgaris</name>
    <dbReference type="NCBI Taxonomy" id="1028688"/>
    <lineage>
        <taxon>Eukaryota</taxon>
        <taxon>Metazoa</taxon>
        <taxon>Spiralia</taxon>
        <taxon>Lophotrochozoa</taxon>
        <taxon>Mollusca</taxon>
        <taxon>Gastropoda</taxon>
        <taxon>Heterobranchia</taxon>
        <taxon>Euthyneura</taxon>
        <taxon>Panpulmonata</taxon>
        <taxon>Eupulmonata</taxon>
        <taxon>Stylommatophora</taxon>
        <taxon>Helicina</taxon>
        <taxon>Arionoidea</taxon>
        <taxon>Arionidae</taxon>
        <taxon>Arion</taxon>
    </lineage>
</organism>
<feature type="compositionally biased region" description="Basic residues" evidence="1">
    <location>
        <begin position="125"/>
        <end position="134"/>
    </location>
</feature>
<evidence type="ECO:0000256" key="1">
    <source>
        <dbReference type="SAM" id="MobiDB-lite"/>
    </source>
</evidence>
<feature type="non-terminal residue" evidence="2">
    <location>
        <position position="134"/>
    </location>
</feature>
<feature type="compositionally biased region" description="Basic and acidic residues" evidence="1">
    <location>
        <begin position="83"/>
        <end position="97"/>
    </location>
</feature>
<reference evidence="2" key="1">
    <citation type="submission" date="2014-12" db="EMBL/GenBank/DDBJ databases">
        <title>Insight into the proteome of Arion vulgaris.</title>
        <authorList>
            <person name="Aradska J."/>
            <person name="Bulat T."/>
            <person name="Smidak R."/>
            <person name="Sarate P."/>
            <person name="Gangsoo J."/>
            <person name="Sialana F."/>
            <person name="Bilban M."/>
            <person name="Lubec G."/>
        </authorList>
    </citation>
    <scope>NUCLEOTIDE SEQUENCE</scope>
    <source>
        <tissue evidence="2">Skin</tissue>
    </source>
</reference>
<protein>
    <submittedName>
        <fullName evidence="2">Uncharacterized protein</fullName>
    </submittedName>
</protein>
<dbReference type="AlphaFoldDB" id="A0A0B6YY07"/>
<sequence>MVQVMKQAFININTNMKNYQDWFKILKLPVPSDDELYTIMVDAVRFSIVTKGYFWSGKTGGGWVMVLNKYKDMIDEHSKLTIKKSKDSGSSVDEKSTPTKTGNVKNVDGGKAGRGRGASSSRGKSATRGKKRKA</sequence>
<evidence type="ECO:0000313" key="2">
    <source>
        <dbReference type="EMBL" id="CEK61113.1"/>
    </source>
</evidence>
<name>A0A0B6YY07_9EUPU</name>
<dbReference type="EMBL" id="HACG01014248">
    <property type="protein sequence ID" value="CEK61113.1"/>
    <property type="molecule type" value="Transcribed_RNA"/>
</dbReference>
<feature type="region of interest" description="Disordered" evidence="1">
    <location>
        <begin position="83"/>
        <end position="134"/>
    </location>
</feature>